<accession>A0A8H4RE84</accession>
<proteinExistence type="predicted"/>
<evidence type="ECO:0000313" key="3">
    <source>
        <dbReference type="EMBL" id="KAF4627923.1"/>
    </source>
</evidence>
<dbReference type="InterPro" id="IPR003010">
    <property type="entry name" value="C-N_Hydrolase"/>
</dbReference>
<dbReference type="InterPro" id="IPR050345">
    <property type="entry name" value="Aliph_Amidase/BUP"/>
</dbReference>
<dbReference type="CDD" id="cd07197">
    <property type="entry name" value="nitrilase"/>
    <property type="match status" value="1"/>
</dbReference>
<evidence type="ECO:0000313" key="4">
    <source>
        <dbReference type="Proteomes" id="UP000566819"/>
    </source>
</evidence>
<keyword evidence="1" id="KW-0378">Hydrolase</keyword>
<protein>
    <recommendedName>
        <fullName evidence="2">CN hydrolase domain-containing protein</fullName>
    </recommendedName>
</protein>
<dbReference type="OrthoDB" id="412018at2759"/>
<feature type="domain" description="CN hydrolase" evidence="2">
    <location>
        <begin position="5"/>
        <end position="275"/>
    </location>
</feature>
<evidence type="ECO:0000256" key="1">
    <source>
        <dbReference type="ARBA" id="ARBA00022801"/>
    </source>
</evidence>
<comment type="caution">
    <text evidence="3">The sequence shown here is derived from an EMBL/GenBank/DDBJ whole genome shotgun (WGS) entry which is preliminary data.</text>
</comment>
<dbReference type="PANTHER" id="PTHR43674:SF16">
    <property type="entry name" value="CARBON-NITROGEN FAMILY, PUTATIVE (AFU_ORTHOLOGUE AFUA_5G02350)-RELATED"/>
    <property type="match status" value="1"/>
</dbReference>
<dbReference type="Pfam" id="PF00795">
    <property type="entry name" value="CN_hydrolase"/>
    <property type="match status" value="1"/>
</dbReference>
<evidence type="ECO:0000259" key="2">
    <source>
        <dbReference type="PROSITE" id="PS50263"/>
    </source>
</evidence>
<organism evidence="3 4">
    <name type="scientific">Cudoniella acicularis</name>
    <dbReference type="NCBI Taxonomy" id="354080"/>
    <lineage>
        <taxon>Eukaryota</taxon>
        <taxon>Fungi</taxon>
        <taxon>Dikarya</taxon>
        <taxon>Ascomycota</taxon>
        <taxon>Pezizomycotina</taxon>
        <taxon>Leotiomycetes</taxon>
        <taxon>Helotiales</taxon>
        <taxon>Tricladiaceae</taxon>
        <taxon>Cudoniella</taxon>
    </lineage>
</organism>
<reference evidence="3 4" key="1">
    <citation type="submission" date="2020-03" db="EMBL/GenBank/DDBJ databases">
        <title>Draft Genome Sequence of Cudoniella acicularis.</title>
        <authorList>
            <person name="Buettner E."/>
            <person name="Kellner H."/>
        </authorList>
    </citation>
    <scope>NUCLEOTIDE SEQUENCE [LARGE SCALE GENOMIC DNA]</scope>
    <source>
        <strain evidence="3 4">DSM 108380</strain>
    </source>
</reference>
<dbReference type="SUPFAM" id="SSF56317">
    <property type="entry name" value="Carbon-nitrogen hydrolase"/>
    <property type="match status" value="1"/>
</dbReference>
<dbReference type="Gene3D" id="3.60.110.10">
    <property type="entry name" value="Carbon-nitrogen hydrolase"/>
    <property type="match status" value="1"/>
</dbReference>
<dbReference type="Proteomes" id="UP000566819">
    <property type="component" value="Unassembled WGS sequence"/>
</dbReference>
<sequence length="307" mass="33963">MAPTFKIALIQFQAKSLSLEENFAKAAAEIRLAASQGSQLTVLPEYHLTSWVPEHPDFIASCAESVAYLPRYQALARELNIHIVPGTIVEPVEPIMSTAPGMSHNDETEASRPLVTELRNMAYFIAASTGDILSTYQKKNLWYLERGILTAGRNSPHKAFDVPLSGSGMIRVGMLICWDLAFPEAFRELVADGAQLIVIPAYWCLTKINPKILALNLKSEVAFLDSVTVARAYENTCAVAFCNAFGESQVAMPILGTLGKLGIEKDDMIISEVDIDVLRVAEEHYKVRTDLQDEGWHYSRCVTQTLK</sequence>
<dbReference type="GO" id="GO:0016811">
    <property type="term" value="F:hydrolase activity, acting on carbon-nitrogen (but not peptide) bonds, in linear amides"/>
    <property type="evidence" value="ECO:0007669"/>
    <property type="project" value="TreeGrafter"/>
</dbReference>
<name>A0A8H4RE84_9HELO</name>
<dbReference type="EMBL" id="JAAMPI010000889">
    <property type="protein sequence ID" value="KAF4627923.1"/>
    <property type="molecule type" value="Genomic_DNA"/>
</dbReference>
<gene>
    <name evidence="3" type="ORF">G7Y89_g10231</name>
</gene>
<dbReference type="PANTHER" id="PTHR43674">
    <property type="entry name" value="NITRILASE C965.09-RELATED"/>
    <property type="match status" value="1"/>
</dbReference>
<dbReference type="PROSITE" id="PS50263">
    <property type="entry name" value="CN_HYDROLASE"/>
    <property type="match status" value="1"/>
</dbReference>
<keyword evidence="4" id="KW-1185">Reference proteome</keyword>
<dbReference type="AlphaFoldDB" id="A0A8H4RE84"/>
<dbReference type="InterPro" id="IPR036526">
    <property type="entry name" value="C-N_Hydrolase_sf"/>
</dbReference>